<dbReference type="Pfam" id="PF00583">
    <property type="entry name" value="Acetyltransf_1"/>
    <property type="match status" value="1"/>
</dbReference>
<protein>
    <recommendedName>
        <fullName evidence="1">N-acetyltransferase domain-containing protein</fullName>
    </recommendedName>
</protein>
<feature type="non-terminal residue" evidence="2">
    <location>
        <position position="1"/>
    </location>
</feature>
<dbReference type="PROSITE" id="PS51186">
    <property type="entry name" value="GNAT"/>
    <property type="match status" value="1"/>
</dbReference>
<dbReference type="InterPro" id="IPR050276">
    <property type="entry name" value="MshD_Acetyltransferase"/>
</dbReference>
<gene>
    <name evidence="2" type="ORF">S01H4_11717</name>
</gene>
<dbReference type="Gene3D" id="3.40.630.30">
    <property type="match status" value="1"/>
</dbReference>
<proteinExistence type="predicted"/>
<dbReference type="EMBL" id="BART01004810">
    <property type="protein sequence ID" value="GAG57228.1"/>
    <property type="molecule type" value="Genomic_DNA"/>
</dbReference>
<dbReference type="InterPro" id="IPR000182">
    <property type="entry name" value="GNAT_dom"/>
</dbReference>
<accession>X0ZA05</accession>
<dbReference type="PANTHER" id="PTHR43617">
    <property type="entry name" value="L-AMINO ACID N-ACETYLTRANSFERASE"/>
    <property type="match status" value="1"/>
</dbReference>
<dbReference type="SUPFAM" id="SSF55729">
    <property type="entry name" value="Acyl-CoA N-acyltransferases (Nat)"/>
    <property type="match status" value="1"/>
</dbReference>
<organism evidence="2">
    <name type="scientific">marine sediment metagenome</name>
    <dbReference type="NCBI Taxonomy" id="412755"/>
    <lineage>
        <taxon>unclassified sequences</taxon>
        <taxon>metagenomes</taxon>
        <taxon>ecological metagenomes</taxon>
    </lineage>
</organism>
<dbReference type="InterPro" id="IPR016181">
    <property type="entry name" value="Acyl_CoA_acyltransferase"/>
</dbReference>
<reference evidence="2" key="1">
    <citation type="journal article" date="2014" name="Front. Microbiol.">
        <title>High frequency of phylogenetically diverse reductive dehalogenase-homologous genes in deep subseafloor sedimentary metagenomes.</title>
        <authorList>
            <person name="Kawai M."/>
            <person name="Futagami T."/>
            <person name="Toyoda A."/>
            <person name="Takaki Y."/>
            <person name="Nishi S."/>
            <person name="Hori S."/>
            <person name="Arai W."/>
            <person name="Tsubouchi T."/>
            <person name="Morono Y."/>
            <person name="Uchiyama I."/>
            <person name="Ito T."/>
            <person name="Fujiyama A."/>
            <person name="Inagaki F."/>
            <person name="Takami H."/>
        </authorList>
    </citation>
    <scope>NUCLEOTIDE SEQUENCE</scope>
    <source>
        <strain evidence="2">Expedition CK06-06</strain>
    </source>
</reference>
<evidence type="ECO:0000259" key="1">
    <source>
        <dbReference type="PROSITE" id="PS51186"/>
    </source>
</evidence>
<dbReference type="AlphaFoldDB" id="X0ZA05"/>
<evidence type="ECO:0000313" key="2">
    <source>
        <dbReference type="EMBL" id="GAG57228.1"/>
    </source>
</evidence>
<sequence length="226" mass="26173">VASELFPTEYSVKLFEKIMEIARKQDPKEIKFTLTNRLFVNSPLKTKFNEMGLTPVQYEFWMELEDFSLLPKSNMPLGITFQKLKELEDYDTYVDILNDAFSKAFDSEVFTPEDYKSIIDVNWKKFDVEYYFAKENNKPIGFCTVMVKPPIHDRGVIMTLAVYHSHHKKGIGSYLLGLGIKTLIEKGCRIIELGVEGENAHALALYKRFGFKEVESQTMIDFVYSS</sequence>
<feature type="domain" description="N-acetyltransferase" evidence="1">
    <location>
        <begin position="79"/>
        <end position="226"/>
    </location>
</feature>
<name>X0ZA05_9ZZZZ</name>
<dbReference type="CDD" id="cd04301">
    <property type="entry name" value="NAT_SF"/>
    <property type="match status" value="1"/>
</dbReference>
<comment type="caution">
    <text evidence="2">The sequence shown here is derived from an EMBL/GenBank/DDBJ whole genome shotgun (WGS) entry which is preliminary data.</text>
</comment>
<dbReference type="GO" id="GO:0016747">
    <property type="term" value="F:acyltransferase activity, transferring groups other than amino-acyl groups"/>
    <property type="evidence" value="ECO:0007669"/>
    <property type="project" value="InterPro"/>
</dbReference>